<evidence type="ECO:0000259" key="5">
    <source>
        <dbReference type="PROSITE" id="PS51349"/>
    </source>
</evidence>
<dbReference type="PROSITE" id="PS51349">
    <property type="entry name" value="FMN_HYDROXY_ACID_DH_2"/>
    <property type="match status" value="1"/>
</dbReference>
<dbReference type="Proteomes" id="UP000829685">
    <property type="component" value="Unassembled WGS sequence"/>
</dbReference>
<keyword evidence="7" id="KW-1185">Reference proteome</keyword>
<dbReference type="AlphaFoldDB" id="A0A9Q0ALF0"/>
<gene>
    <name evidence="6" type="ORF">JX265_009443</name>
</gene>
<proteinExistence type="predicted"/>
<organism evidence="6 7">
    <name type="scientific">Neoarthrinium moseri</name>
    <dbReference type="NCBI Taxonomy" id="1658444"/>
    <lineage>
        <taxon>Eukaryota</taxon>
        <taxon>Fungi</taxon>
        <taxon>Dikarya</taxon>
        <taxon>Ascomycota</taxon>
        <taxon>Pezizomycotina</taxon>
        <taxon>Sordariomycetes</taxon>
        <taxon>Xylariomycetidae</taxon>
        <taxon>Amphisphaeriales</taxon>
        <taxon>Apiosporaceae</taxon>
        <taxon>Neoarthrinium</taxon>
    </lineage>
</organism>
<evidence type="ECO:0000256" key="3">
    <source>
        <dbReference type="SAM" id="MobiDB-lite"/>
    </source>
</evidence>
<keyword evidence="2" id="KW-0560">Oxidoreductase</keyword>
<dbReference type="EMBL" id="JAFIMR010000028">
    <property type="protein sequence ID" value="KAI1861940.1"/>
    <property type="molecule type" value="Genomic_DNA"/>
</dbReference>
<accession>A0A9Q0ALF0</accession>
<reference evidence="6" key="1">
    <citation type="submission" date="2021-03" db="EMBL/GenBank/DDBJ databases">
        <title>Revisited historic fungal species revealed as producer of novel bioactive compounds through whole genome sequencing and comparative genomics.</title>
        <authorList>
            <person name="Vignolle G.A."/>
            <person name="Hochenegger N."/>
            <person name="Mach R.L."/>
            <person name="Mach-Aigner A.R."/>
            <person name="Javad Rahimi M."/>
            <person name="Salim K.A."/>
            <person name="Chan C.M."/>
            <person name="Lim L.B.L."/>
            <person name="Cai F."/>
            <person name="Druzhinina I.S."/>
            <person name="U'Ren J.M."/>
            <person name="Derntl C."/>
        </authorList>
    </citation>
    <scope>NUCLEOTIDE SEQUENCE</scope>
    <source>
        <strain evidence="6">TUCIM 5799</strain>
    </source>
</reference>
<feature type="domain" description="FMN hydroxy acid dehydrogenase" evidence="5">
    <location>
        <begin position="41"/>
        <end position="380"/>
    </location>
</feature>
<dbReference type="PANTHER" id="PTHR10578:SF140">
    <property type="entry name" value="FMN HYDROXY ACID DEHYDROGENASE DOMAIN-CONTAINING PROTEIN"/>
    <property type="match status" value="1"/>
</dbReference>
<dbReference type="SUPFAM" id="SSF51395">
    <property type="entry name" value="FMN-linked oxidoreductases"/>
    <property type="match status" value="1"/>
</dbReference>
<feature type="signal peptide" evidence="4">
    <location>
        <begin position="1"/>
        <end position="16"/>
    </location>
</feature>
<keyword evidence="4" id="KW-0732">Signal</keyword>
<evidence type="ECO:0000313" key="6">
    <source>
        <dbReference type="EMBL" id="KAI1861940.1"/>
    </source>
</evidence>
<feature type="region of interest" description="Disordered" evidence="3">
    <location>
        <begin position="669"/>
        <end position="700"/>
    </location>
</feature>
<protein>
    <recommendedName>
        <fullName evidence="5">FMN hydroxy acid dehydrogenase domain-containing protein</fullName>
    </recommendedName>
</protein>
<name>A0A9Q0ALF0_9PEZI</name>
<dbReference type="InterPro" id="IPR013785">
    <property type="entry name" value="Aldolase_TIM"/>
</dbReference>
<evidence type="ECO:0000256" key="1">
    <source>
        <dbReference type="ARBA" id="ARBA00001917"/>
    </source>
</evidence>
<evidence type="ECO:0000256" key="4">
    <source>
        <dbReference type="SAM" id="SignalP"/>
    </source>
</evidence>
<evidence type="ECO:0000313" key="7">
    <source>
        <dbReference type="Proteomes" id="UP000829685"/>
    </source>
</evidence>
<dbReference type="InterPro" id="IPR037396">
    <property type="entry name" value="FMN_HAD"/>
</dbReference>
<dbReference type="PANTHER" id="PTHR10578">
    <property type="entry name" value="S -2-HYDROXY-ACID OXIDASE-RELATED"/>
    <property type="match status" value="1"/>
</dbReference>
<comment type="caution">
    <text evidence="6">The sequence shown here is derived from an EMBL/GenBank/DDBJ whole genome shotgun (WGS) entry which is preliminary data.</text>
</comment>
<dbReference type="Pfam" id="PF01070">
    <property type="entry name" value="FMN_dh"/>
    <property type="match status" value="2"/>
</dbReference>
<evidence type="ECO:0000256" key="2">
    <source>
        <dbReference type="ARBA" id="ARBA00023002"/>
    </source>
</evidence>
<dbReference type="InterPro" id="IPR008259">
    <property type="entry name" value="FMN_hydac_DH_AS"/>
</dbReference>
<feature type="chain" id="PRO_5040405598" description="FMN hydroxy acid dehydrogenase domain-containing protein" evidence="4">
    <location>
        <begin position="17"/>
        <end position="860"/>
    </location>
</feature>
<dbReference type="Gene3D" id="3.20.20.70">
    <property type="entry name" value="Aldolase class I"/>
    <property type="match status" value="1"/>
</dbReference>
<sequence length="860" mass="95844">MRSTLFTISLLGTAFGERPFLNEPDTGIEDVFGATPNGELIPLDGIVGLPDFEWAARKAMSLENYTYYRNGAGGEWSYRNNLEIHNQFPLRPRMMVDITNVESTLPTTILGHNVSAPFFIAPCSRGAYGNPEEAERGLIEGAASKNILYMAAFYANLAMEEIGEIASDNQTIFRQVYLDQNNTATQQIFDKAAAAGAKAIVYTVDSPANGVRHRAARFGVGSADTSYSYITWDEYERLKGMTELPIIIKGIQTVEDAQEAVARKVDAIYLSNHGGRQTDGVRSPLEVALEIHKQAPEVFSQIEVYADGGVRYGADVLRLLSLGVRAVGLGRPFMYANVYGREGVEKAIDLLRQELAWDAGNTGVADLRNISPNIVQWGWAKTDLVIPLPTATLAASLTAPEGHRNVRVVSDGTPEAWEDGMLDALFADIRRIVTLHAIPDSWLVDLDKWFWDRHPHAMSVFVGMTTQEYSVRVASPEEYNMSDRNGISVDERRGRLLFVVRGLDGVGAFLYWRRRLVSSDAAATATTPMPAPAPSYTQELDLLVWMLFWQGSREWWGRLFPPREATFDGSRQGEKTAFDQSDGPIYSYLRSPFRNPYWYPKTTTTSLRLQASTLASASFSPPPAASTSLAILPPAGRLSERNFRQARFLGDSELDNGIWIQQQLGEQLYPAGQPGTSGLEDPDSPGGSAARYAANRRTRGSRLREITRQRPMAWSWRDGNVATARETPSNTSPQPTAPFFKEMALDTAKYWQARATRVADGWRRASWEPLQDATTQRLFPKTARSLCAAGSHPNPLLHAARAETQAWQTFREAGEDCMFNRFLPTIPIPYQPEYDPYLWLRFRDLIMLGTGKNGHKRPSR</sequence>
<dbReference type="PROSITE" id="PS00557">
    <property type="entry name" value="FMN_HYDROXY_ACID_DH_1"/>
    <property type="match status" value="1"/>
</dbReference>
<comment type="cofactor">
    <cofactor evidence="1">
        <name>FMN</name>
        <dbReference type="ChEBI" id="CHEBI:58210"/>
    </cofactor>
</comment>
<dbReference type="GO" id="GO:0016491">
    <property type="term" value="F:oxidoreductase activity"/>
    <property type="evidence" value="ECO:0007669"/>
    <property type="project" value="UniProtKB-KW"/>
</dbReference>
<dbReference type="InterPro" id="IPR000262">
    <property type="entry name" value="FMN-dep_DH"/>
</dbReference>